<protein>
    <recommendedName>
        <fullName evidence="3">DUF721 domain-containing protein</fullName>
    </recommendedName>
</protein>
<name>A0ABU1W3T2_9GAMM</name>
<dbReference type="Proteomes" id="UP001257909">
    <property type="component" value="Unassembled WGS sequence"/>
</dbReference>
<evidence type="ECO:0008006" key="3">
    <source>
        <dbReference type="Google" id="ProtNLM"/>
    </source>
</evidence>
<comment type="caution">
    <text evidence="1">The sequence shown here is derived from an EMBL/GenBank/DDBJ whole genome shotgun (WGS) entry which is preliminary data.</text>
</comment>
<sequence length="158" mass="17658">MARYSQKPVDLSQLLQQSSLLSTMQHADLLRQLNTELAQFLQLDPSGFCKISTIKAGRLVILCQSPAWATRLKMQREAILDNFRQKILPDLAGIDIEVSPNTQLQYVKAEEIKTEGPKISEQAAVYLLALAQNSEGELKQKLQRLAELAQKPDSAPKT</sequence>
<dbReference type="Pfam" id="PF05258">
    <property type="entry name" value="DciA"/>
    <property type="match status" value="1"/>
</dbReference>
<evidence type="ECO:0000313" key="1">
    <source>
        <dbReference type="EMBL" id="MDR7122637.1"/>
    </source>
</evidence>
<dbReference type="RefSeq" id="WP_008900088.1">
    <property type="nucleotide sequence ID" value="NZ_JAVDWR010000019.1"/>
</dbReference>
<evidence type="ECO:0000313" key="2">
    <source>
        <dbReference type="Proteomes" id="UP001257909"/>
    </source>
</evidence>
<reference evidence="1 2" key="1">
    <citation type="submission" date="2023-07" db="EMBL/GenBank/DDBJ databases">
        <title>Sorghum-associated microbial communities from plants grown in Nebraska, USA.</title>
        <authorList>
            <person name="Schachtman D."/>
        </authorList>
    </citation>
    <scope>NUCLEOTIDE SEQUENCE [LARGE SCALE GENOMIC DNA]</scope>
    <source>
        <strain evidence="1 2">4138</strain>
    </source>
</reference>
<accession>A0ABU1W3T2</accession>
<dbReference type="InterPro" id="IPR007922">
    <property type="entry name" value="DciA-like"/>
</dbReference>
<dbReference type="EMBL" id="JAVDWR010000019">
    <property type="protein sequence ID" value="MDR7122637.1"/>
    <property type="molecule type" value="Genomic_DNA"/>
</dbReference>
<keyword evidence="2" id="KW-1185">Reference proteome</keyword>
<organism evidence="1 2">
    <name type="scientific">Rheinheimera soli</name>
    <dbReference type="NCBI Taxonomy" id="443616"/>
    <lineage>
        <taxon>Bacteria</taxon>
        <taxon>Pseudomonadati</taxon>
        <taxon>Pseudomonadota</taxon>
        <taxon>Gammaproteobacteria</taxon>
        <taxon>Chromatiales</taxon>
        <taxon>Chromatiaceae</taxon>
        <taxon>Rheinheimera</taxon>
    </lineage>
</organism>
<proteinExistence type="predicted"/>
<gene>
    <name evidence="1" type="ORF">J2W69_003612</name>
</gene>